<dbReference type="OrthoDB" id="8673173at2"/>
<keyword evidence="1" id="KW-0732">Signal</keyword>
<dbReference type="GO" id="GO:0016787">
    <property type="term" value="F:hydrolase activity"/>
    <property type="evidence" value="ECO:0007669"/>
    <property type="project" value="UniProtKB-KW"/>
</dbReference>
<dbReference type="AlphaFoldDB" id="A0A517N479"/>
<protein>
    <submittedName>
        <fullName evidence="3">Amidohydrolase</fullName>
    </submittedName>
</protein>
<dbReference type="InterPro" id="IPR006680">
    <property type="entry name" value="Amidohydro-rel"/>
</dbReference>
<sequence precursor="true">MQRIYSLAVVFPVALIAWMTIASAVADDVDSPSDHYSMEDYDRVEKIDLHAHIHSEDAGFVTLSKRDRFRFVNMAVWSGDPESNHDKHRTTYWQYQADPSRTAPVCSFPVENFDDKDFVAQTIAYLDQQIAKGAVGVKVWKNIGMVLRNKEGDLVMIDDPKFDPIFQHIADQGLVLLGHLGEPKNCWLPLDEMTTLNDRSYFQKFPKYHMHLHPDLPSYEDQVAARDRMLAKNPGVTFIGCHLASLEWSTQRMAAFLDQFPNATIGVAARTGQLQYQSQRDRDAVIEFFTKYQDRIVYGTDLGVDRENTLDQYQSVRERWLRDWRYFNTEQTQTVPELSEPVQGLGLPKTVVDKLYRLNTERLFDRSWNPAAG</sequence>
<feature type="chain" id="PRO_5022048813" evidence="1">
    <location>
        <begin position="25"/>
        <end position="373"/>
    </location>
</feature>
<dbReference type="RefSeq" id="WP_145167737.1">
    <property type="nucleotide sequence ID" value="NZ_CP036525.1"/>
</dbReference>
<evidence type="ECO:0000313" key="3">
    <source>
        <dbReference type="EMBL" id="QDT01937.1"/>
    </source>
</evidence>
<dbReference type="KEGG" id="rlc:K227x_03070"/>
<gene>
    <name evidence="3" type="ORF">K227x_03070</name>
</gene>
<organism evidence="3 4">
    <name type="scientific">Rubripirellula lacrimiformis</name>
    <dbReference type="NCBI Taxonomy" id="1930273"/>
    <lineage>
        <taxon>Bacteria</taxon>
        <taxon>Pseudomonadati</taxon>
        <taxon>Planctomycetota</taxon>
        <taxon>Planctomycetia</taxon>
        <taxon>Pirellulales</taxon>
        <taxon>Pirellulaceae</taxon>
        <taxon>Rubripirellula</taxon>
    </lineage>
</organism>
<dbReference type="Gene3D" id="3.20.20.140">
    <property type="entry name" value="Metal-dependent hydrolases"/>
    <property type="match status" value="1"/>
</dbReference>
<feature type="domain" description="Amidohydrolase-related" evidence="2">
    <location>
        <begin position="118"/>
        <end position="365"/>
    </location>
</feature>
<dbReference type="Pfam" id="PF04909">
    <property type="entry name" value="Amidohydro_2"/>
    <property type="match status" value="1"/>
</dbReference>
<dbReference type="Proteomes" id="UP000318538">
    <property type="component" value="Chromosome"/>
</dbReference>
<keyword evidence="4" id="KW-1185">Reference proteome</keyword>
<dbReference type="SUPFAM" id="SSF51556">
    <property type="entry name" value="Metallo-dependent hydrolases"/>
    <property type="match status" value="1"/>
</dbReference>
<reference evidence="3 4" key="1">
    <citation type="submission" date="2019-02" db="EMBL/GenBank/DDBJ databases">
        <title>Deep-cultivation of Planctomycetes and their phenomic and genomic characterization uncovers novel biology.</title>
        <authorList>
            <person name="Wiegand S."/>
            <person name="Jogler M."/>
            <person name="Boedeker C."/>
            <person name="Pinto D."/>
            <person name="Vollmers J."/>
            <person name="Rivas-Marin E."/>
            <person name="Kohn T."/>
            <person name="Peeters S.H."/>
            <person name="Heuer A."/>
            <person name="Rast P."/>
            <person name="Oberbeckmann S."/>
            <person name="Bunk B."/>
            <person name="Jeske O."/>
            <person name="Meyerdierks A."/>
            <person name="Storesund J.E."/>
            <person name="Kallscheuer N."/>
            <person name="Luecker S."/>
            <person name="Lage O.M."/>
            <person name="Pohl T."/>
            <person name="Merkel B.J."/>
            <person name="Hornburger P."/>
            <person name="Mueller R.-W."/>
            <person name="Bruemmer F."/>
            <person name="Labrenz M."/>
            <person name="Spormann A.M."/>
            <person name="Op den Camp H."/>
            <person name="Overmann J."/>
            <person name="Amann R."/>
            <person name="Jetten M.S.M."/>
            <person name="Mascher T."/>
            <person name="Medema M.H."/>
            <person name="Devos D.P."/>
            <person name="Kaster A.-K."/>
            <person name="Ovreas L."/>
            <person name="Rohde M."/>
            <person name="Galperin M.Y."/>
            <person name="Jogler C."/>
        </authorList>
    </citation>
    <scope>NUCLEOTIDE SEQUENCE [LARGE SCALE GENOMIC DNA]</scope>
    <source>
        <strain evidence="3 4">K22_7</strain>
    </source>
</reference>
<name>A0A517N479_9BACT</name>
<proteinExistence type="predicted"/>
<accession>A0A517N479</accession>
<evidence type="ECO:0000259" key="2">
    <source>
        <dbReference type="Pfam" id="PF04909"/>
    </source>
</evidence>
<evidence type="ECO:0000313" key="4">
    <source>
        <dbReference type="Proteomes" id="UP000318538"/>
    </source>
</evidence>
<dbReference type="InterPro" id="IPR032466">
    <property type="entry name" value="Metal_Hydrolase"/>
</dbReference>
<feature type="signal peptide" evidence="1">
    <location>
        <begin position="1"/>
        <end position="24"/>
    </location>
</feature>
<dbReference type="EMBL" id="CP036525">
    <property type="protein sequence ID" value="QDT01937.1"/>
    <property type="molecule type" value="Genomic_DNA"/>
</dbReference>
<evidence type="ECO:0000256" key="1">
    <source>
        <dbReference type="SAM" id="SignalP"/>
    </source>
</evidence>
<keyword evidence="3" id="KW-0378">Hydrolase</keyword>